<feature type="compositionally biased region" description="Polar residues" evidence="4">
    <location>
        <begin position="370"/>
        <end position="382"/>
    </location>
</feature>
<feature type="compositionally biased region" description="Polar residues" evidence="4">
    <location>
        <begin position="492"/>
        <end position="503"/>
    </location>
</feature>
<evidence type="ECO:0000256" key="1">
    <source>
        <dbReference type="ARBA" id="ARBA00022860"/>
    </source>
</evidence>
<evidence type="ECO:0000259" key="5">
    <source>
        <dbReference type="Pfam" id="PF13178"/>
    </source>
</evidence>
<dbReference type="Proteomes" id="UP000825935">
    <property type="component" value="Chromosome 39"/>
</dbReference>
<dbReference type="EMBL" id="CM035444">
    <property type="protein sequence ID" value="KAH7277120.1"/>
    <property type="molecule type" value="Genomic_DNA"/>
</dbReference>
<dbReference type="CDD" id="cd23767">
    <property type="entry name" value="IQCD"/>
    <property type="match status" value="1"/>
</dbReference>
<name>A0A8T2PZW4_CERRI</name>
<dbReference type="OrthoDB" id="1923765at2759"/>
<feature type="domain" description="DUF4005" evidence="5">
    <location>
        <begin position="444"/>
        <end position="519"/>
    </location>
</feature>
<proteinExistence type="inferred from homology"/>
<evidence type="ECO:0000256" key="4">
    <source>
        <dbReference type="SAM" id="MobiDB-lite"/>
    </source>
</evidence>
<accession>A0A8T2PZW4</accession>
<dbReference type="InterPro" id="IPR000048">
    <property type="entry name" value="IQ_motif_EF-hand-BS"/>
</dbReference>
<gene>
    <name evidence="6" type="ORF">KP509_39G035300</name>
</gene>
<feature type="region of interest" description="Disordered" evidence="4">
    <location>
        <begin position="469"/>
        <end position="520"/>
    </location>
</feature>
<dbReference type="EMBL" id="CM035444">
    <property type="protein sequence ID" value="KAH7277122.1"/>
    <property type="molecule type" value="Genomic_DNA"/>
</dbReference>
<feature type="compositionally biased region" description="Polar residues" evidence="4">
    <location>
        <begin position="404"/>
        <end position="414"/>
    </location>
</feature>
<evidence type="ECO:0000256" key="2">
    <source>
        <dbReference type="ARBA" id="ARBA00024341"/>
    </source>
</evidence>
<dbReference type="Pfam" id="PF00612">
    <property type="entry name" value="IQ"/>
    <property type="match status" value="1"/>
</dbReference>
<dbReference type="InterPro" id="IPR025064">
    <property type="entry name" value="DUF4005"/>
</dbReference>
<organism evidence="6 7">
    <name type="scientific">Ceratopteris richardii</name>
    <name type="common">Triangle waterfern</name>
    <dbReference type="NCBI Taxonomy" id="49495"/>
    <lineage>
        <taxon>Eukaryota</taxon>
        <taxon>Viridiplantae</taxon>
        <taxon>Streptophyta</taxon>
        <taxon>Embryophyta</taxon>
        <taxon>Tracheophyta</taxon>
        <taxon>Polypodiopsida</taxon>
        <taxon>Polypodiidae</taxon>
        <taxon>Polypodiales</taxon>
        <taxon>Pteridineae</taxon>
        <taxon>Pteridaceae</taxon>
        <taxon>Parkerioideae</taxon>
        <taxon>Ceratopteris</taxon>
    </lineage>
</organism>
<feature type="compositionally biased region" description="Polar residues" evidence="4">
    <location>
        <begin position="469"/>
        <end position="484"/>
    </location>
</feature>
<dbReference type="Pfam" id="PF13178">
    <property type="entry name" value="DUF4005"/>
    <property type="match status" value="1"/>
</dbReference>
<evidence type="ECO:0000256" key="3">
    <source>
        <dbReference type="ARBA" id="ARBA00024378"/>
    </source>
</evidence>
<dbReference type="GO" id="GO:0005516">
    <property type="term" value="F:calmodulin binding"/>
    <property type="evidence" value="ECO:0007669"/>
    <property type="project" value="UniProtKB-KW"/>
</dbReference>
<keyword evidence="7" id="KW-1185">Reference proteome</keyword>
<evidence type="ECO:0000313" key="7">
    <source>
        <dbReference type="Proteomes" id="UP000825935"/>
    </source>
</evidence>
<dbReference type="AlphaFoldDB" id="A0A8T2PZW4"/>
<keyword evidence="1" id="KW-0112">Calmodulin-binding</keyword>
<comment type="caution">
    <text evidence="6">The sequence shown here is derived from an EMBL/GenBank/DDBJ whole genome shotgun (WGS) entry which is preliminary data.</text>
</comment>
<evidence type="ECO:0000313" key="6">
    <source>
        <dbReference type="EMBL" id="KAH7277122.1"/>
    </source>
</evidence>
<comment type="similarity">
    <text evidence="2">Belongs to the IQD family.</text>
</comment>
<dbReference type="PANTHER" id="PTHR32295:SF6">
    <property type="entry name" value="PROTEIN IQ-DOMAIN 18"/>
    <property type="match status" value="1"/>
</dbReference>
<comment type="subunit">
    <text evidence="3">Binds to multiple calmodulin (CaM) in the presence of Ca(2+) and CaM-like proteins.</text>
</comment>
<reference evidence="6" key="1">
    <citation type="submission" date="2021-08" db="EMBL/GenBank/DDBJ databases">
        <title>WGS assembly of Ceratopteris richardii.</title>
        <authorList>
            <person name="Marchant D.B."/>
            <person name="Chen G."/>
            <person name="Jenkins J."/>
            <person name="Shu S."/>
            <person name="Leebens-Mack J."/>
            <person name="Grimwood J."/>
            <person name="Schmutz J."/>
            <person name="Soltis P."/>
            <person name="Soltis D."/>
            <person name="Chen Z.-H."/>
        </authorList>
    </citation>
    <scope>NUCLEOTIDE SEQUENCE</scope>
    <source>
        <strain evidence="6">Whitten #5841</strain>
        <tissue evidence="6">Leaf</tissue>
    </source>
</reference>
<protein>
    <recommendedName>
        <fullName evidence="5">DUF4005 domain-containing protein</fullName>
    </recommendedName>
</protein>
<dbReference type="EMBL" id="CM035444">
    <property type="protein sequence ID" value="KAH7277121.1"/>
    <property type="molecule type" value="Genomic_DNA"/>
</dbReference>
<sequence>MGKKNNWLSAVRKAFSSVSKDSTRQDQHGETDYKYLFLKDGKRENIAAQEKKSFKERNRWSFRRSSRSLQHTDDHLHLRGSNEIEIYDGLHSRDAHTSDLTFRATDRSLEKTYSQGQNQNKQALAVAVATAAAAEAAVAAAQAAAQVVKLTGNNRSGRNSNVATPQAPKSTQRNLQELAAIRIQTAFRAYLARRKLRTLKGLARLQAMAQGQGQRQTTAAMRCMQALVRAQAAVRGRRAIHLCEDTDVVSITSNLLHPTWENCGTRRSAAALTDIVVKEDLTGRQREQGWDDSTQTIEQIQARELSRREAAIKRERAMAYAFSHQHLHTSNGNRNKESVTTQLGWNWLERWIAARPWDNRRPSPAKETPTYPSTSSLAQRQPSPLRRVSAPATPAPLSLRYPTTPITRSPACNTASVTPRVTSFSAPSAVRPVSNAVPVSSRAHSHASSSMRDDLSVASFSGTPSYMATTESTRAKLRSNSTPKQRLGGGTRSSASSVQSEFMSTREYHPAPRKRLSFNNVDGGSARSLLSWRGSTSSAYRNSIFERHNSNSKLRS</sequence>
<feature type="region of interest" description="Disordered" evidence="4">
    <location>
        <begin position="358"/>
        <end position="414"/>
    </location>
</feature>
<dbReference type="PROSITE" id="PS50096">
    <property type="entry name" value="IQ"/>
    <property type="match status" value="1"/>
</dbReference>
<dbReference type="OMA" id="KAYSAQP"/>
<dbReference type="PANTHER" id="PTHR32295">
    <property type="entry name" value="IQ-DOMAIN 5-RELATED"/>
    <property type="match status" value="1"/>
</dbReference>